<dbReference type="AlphaFoldDB" id="A0A4R1N795"/>
<organism evidence="1 2">
    <name type="scientific">Shimia isoporae</name>
    <dbReference type="NCBI Taxonomy" id="647720"/>
    <lineage>
        <taxon>Bacteria</taxon>
        <taxon>Pseudomonadati</taxon>
        <taxon>Pseudomonadota</taxon>
        <taxon>Alphaproteobacteria</taxon>
        <taxon>Rhodobacterales</taxon>
        <taxon>Roseobacteraceae</taxon>
    </lineage>
</organism>
<reference evidence="1 2" key="1">
    <citation type="submission" date="2019-03" db="EMBL/GenBank/DDBJ databases">
        <title>Genomic Encyclopedia of Archaeal and Bacterial Type Strains, Phase II (KMG-II): from individual species to whole genera.</title>
        <authorList>
            <person name="Goeker M."/>
        </authorList>
    </citation>
    <scope>NUCLEOTIDE SEQUENCE [LARGE SCALE GENOMIC DNA]</scope>
    <source>
        <strain evidence="1 2">DSM 26433</strain>
    </source>
</reference>
<evidence type="ECO:0000313" key="1">
    <source>
        <dbReference type="EMBL" id="TCK98929.1"/>
    </source>
</evidence>
<protein>
    <submittedName>
        <fullName evidence="1">Uncharacterized protein</fullName>
    </submittedName>
</protein>
<keyword evidence="2" id="KW-1185">Reference proteome</keyword>
<dbReference type="EMBL" id="SMGR01000006">
    <property type="protein sequence ID" value="TCK98929.1"/>
    <property type="molecule type" value="Genomic_DNA"/>
</dbReference>
<accession>A0A4R1N795</accession>
<dbReference type="Proteomes" id="UP000295673">
    <property type="component" value="Unassembled WGS sequence"/>
</dbReference>
<evidence type="ECO:0000313" key="2">
    <source>
        <dbReference type="Proteomes" id="UP000295673"/>
    </source>
</evidence>
<gene>
    <name evidence="1" type="ORF">BXY66_3991</name>
</gene>
<proteinExistence type="predicted"/>
<name>A0A4R1N795_9RHOB</name>
<comment type="caution">
    <text evidence="1">The sequence shown here is derived from an EMBL/GenBank/DDBJ whole genome shotgun (WGS) entry which is preliminary data.</text>
</comment>
<sequence>MVLLQTPSFLSRDIVSLMQKRTCHIHLGLHKTGSTSIQQALKGFENSRVRYLRLSDANHSQMLMAAYLEGSARNILGQGGMAASDARRAIIAELKKDDRDVIISAEELTQSFNKAAIERMVSDLREAFGQISAVAYIREPASDLVSRTQQIMRTTSSRSFEKVVRPREFQSKLSPWLKCLGAENVDLVPFEKDRLHEGDVVLDYCFKMGITPSQIYKTKHNVSPSGEAIILANHFHQLAEKKRRWIINECKYSAFARQLANGVLGFGQSQFSLAPELIESSLHGSAPDIDWLLGKLDHPFSPYVPPNNGLELQSSEHVAQLVSDIEEDFFAWWSSGVPMHRRARIFLSEYNRLAKTKKRWM</sequence>